<evidence type="ECO:0000256" key="4">
    <source>
        <dbReference type="ARBA" id="ARBA00022475"/>
    </source>
</evidence>
<evidence type="ECO:0000256" key="10">
    <source>
        <dbReference type="RuleBase" id="RU363054"/>
    </source>
</evidence>
<feature type="transmembrane region" description="Helical" evidence="9">
    <location>
        <begin position="133"/>
        <end position="154"/>
    </location>
</feature>
<evidence type="ECO:0000256" key="5">
    <source>
        <dbReference type="ARBA" id="ARBA00022592"/>
    </source>
</evidence>
<name>A0A1W9S063_9BACT</name>
<dbReference type="SUPFAM" id="SSF161098">
    <property type="entry name" value="MetI-like"/>
    <property type="match status" value="1"/>
</dbReference>
<feature type="transmembrane region" description="Helical" evidence="9">
    <location>
        <begin position="106"/>
        <end position="127"/>
    </location>
</feature>
<evidence type="ECO:0000313" key="12">
    <source>
        <dbReference type="EMBL" id="OQX90239.1"/>
    </source>
</evidence>
<dbReference type="CDD" id="cd06261">
    <property type="entry name" value="TM_PBP2"/>
    <property type="match status" value="1"/>
</dbReference>
<keyword evidence="3 9" id="KW-0813">Transport</keyword>
<gene>
    <name evidence="12" type="ORF">B6D57_04165</name>
</gene>
<dbReference type="AlphaFoldDB" id="A0A1W9S063"/>
<evidence type="ECO:0000256" key="3">
    <source>
        <dbReference type="ARBA" id="ARBA00022448"/>
    </source>
</evidence>
<keyword evidence="8 9" id="KW-0472">Membrane</keyword>
<keyword evidence="4 10" id="KW-1003">Cell membrane</keyword>
<accession>A0A1W9S063</accession>
<organism evidence="12 13">
    <name type="scientific">Candidatus Coatesbacteria bacterium 4484_99</name>
    <dbReference type="NCBI Taxonomy" id="1970774"/>
    <lineage>
        <taxon>Bacteria</taxon>
        <taxon>Candidatus Coatesiibacteriota</taxon>
    </lineage>
</organism>
<feature type="transmembrane region" description="Helical" evidence="9">
    <location>
        <begin position="254"/>
        <end position="276"/>
    </location>
</feature>
<comment type="subcellular location">
    <subcellularLocation>
        <location evidence="1 9">Cell membrane</location>
        <topology evidence="1 9">Multi-pass membrane protein</topology>
    </subcellularLocation>
</comment>
<dbReference type="Pfam" id="PF00528">
    <property type="entry name" value="BPD_transp_1"/>
    <property type="match status" value="1"/>
</dbReference>
<evidence type="ECO:0000256" key="7">
    <source>
        <dbReference type="ARBA" id="ARBA00022989"/>
    </source>
</evidence>
<comment type="caution">
    <text evidence="12">The sequence shown here is derived from an EMBL/GenBank/DDBJ whole genome shotgun (WGS) entry which is preliminary data.</text>
</comment>
<dbReference type="InterPro" id="IPR011864">
    <property type="entry name" value="Phosphate_PstC"/>
</dbReference>
<dbReference type="PROSITE" id="PS50928">
    <property type="entry name" value="ABC_TM1"/>
    <property type="match status" value="1"/>
</dbReference>
<comment type="function">
    <text evidence="10">Part of the binding-protein-dependent transport system for phosphate; probably responsible for the translocation of the substrate across the membrane.</text>
</comment>
<keyword evidence="6 9" id="KW-0812">Transmembrane</keyword>
<sequence>MRELGIKIFLLFFALSSLLFLSGIFFTLLSQSIPFFADISPVKFLTGTKWYPTHEPTPEFGILPLFLASLQVTLLAMIVAVPLSLGSAIFISELAPKALKDIIKPTIELFAGIPSVIYGFIGIVLIAPAIKSIFNLSTGLCALNASFILGFMALPTITSLAEDAISSVPRDIREASYALGSNHWETVIRAVFPYAKSGIYSAIILGFARAIGETMTVLMVAGGAAQMTHSYLKPVRPMTATIAAEMGEAASGSIHYHALFSIALVLFIITLGFNLISEYIRGRAEV</sequence>
<evidence type="ECO:0000256" key="6">
    <source>
        <dbReference type="ARBA" id="ARBA00022692"/>
    </source>
</evidence>
<evidence type="ECO:0000256" key="1">
    <source>
        <dbReference type="ARBA" id="ARBA00004651"/>
    </source>
</evidence>
<reference evidence="13" key="1">
    <citation type="submission" date="2017-03" db="EMBL/GenBank/DDBJ databases">
        <title>Novel pathways for hydrocarbon cycling and metabolic interdependencies in hydrothermal sediment communities.</title>
        <authorList>
            <person name="Dombrowski N."/>
            <person name="Seitz K."/>
            <person name="Teske A."/>
            <person name="Baker B."/>
        </authorList>
    </citation>
    <scope>NUCLEOTIDE SEQUENCE [LARGE SCALE GENOMIC DNA]</scope>
</reference>
<comment type="caution">
    <text evidence="10">Lacks conserved residue(s) required for the propagation of feature annotation.</text>
</comment>
<proteinExistence type="inferred from homology"/>
<evidence type="ECO:0000256" key="8">
    <source>
        <dbReference type="ARBA" id="ARBA00023136"/>
    </source>
</evidence>
<dbReference type="EMBL" id="NATQ01000083">
    <property type="protein sequence ID" value="OQX90239.1"/>
    <property type="molecule type" value="Genomic_DNA"/>
</dbReference>
<dbReference type="InterPro" id="IPR035906">
    <property type="entry name" value="MetI-like_sf"/>
</dbReference>
<dbReference type="NCBIfam" id="TIGR02138">
    <property type="entry name" value="phosphate_pstC"/>
    <property type="match status" value="1"/>
</dbReference>
<evidence type="ECO:0000259" key="11">
    <source>
        <dbReference type="PROSITE" id="PS50928"/>
    </source>
</evidence>
<feature type="transmembrane region" description="Helical" evidence="9">
    <location>
        <begin position="199"/>
        <end position="225"/>
    </location>
</feature>
<dbReference type="PANTHER" id="PTHR30425">
    <property type="entry name" value="PHOSPHATE TRANSPORT SYSTEM PERMEASE PROTEIN PST"/>
    <property type="match status" value="1"/>
</dbReference>
<evidence type="ECO:0000256" key="9">
    <source>
        <dbReference type="RuleBase" id="RU363032"/>
    </source>
</evidence>
<protein>
    <recommendedName>
        <fullName evidence="10">Phosphate transport system permease protein</fullName>
    </recommendedName>
</protein>
<feature type="transmembrane region" description="Helical" evidence="9">
    <location>
        <begin position="61"/>
        <end position="85"/>
    </location>
</feature>
<evidence type="ECO:0000313" key="13">
    <source>
        <dbReference type="Proteomes" id="UP000192611"/>
    </source>
</evidence>
<evidence type="ECO:0000256" key="2">
    <source>
        <dbReference type="ARBA" id="ARBA00007069"/>
    </source>
</evidence>
<comment type="similarity">
    <text evidence="2 10">Belongs to the binding-protein-dependent transport system permease family. CysTW subfamily.</text>
</comment>
<keyword evidence="7 9" id="KW-1133">Transmembrane helix</keyword>
<dbReference type="GO" id="GO:0005315">
    <property type="term" value="F:phosphate transmembrane transporter activity"/>
    <property type="evidence" value="ECO:0007669"/>
    <property type="project" value="InterPro"/>
</dbReference>
<keyword evidence="5 10" id="KW-0592">Phosphate transport</keyword>
<dbReference type="Proteomes" id="UP000192611">
    <property type="component" value="Unassembled WGS sequence"/>
</dbReference>
<dbReference type="Gene3D" id="1.10.3720.10">
    <property type="entry name" value="MetI-like"/>
    <property type="match status" value="1"/>
</dbReference>
<feature type="domain" description="ABC transmembrane type-1" evidence="11">
    <location>
        <begin position="66"/>
        <end position="277"/>
    </location>
</feature>
<dbReference type="GO" id="GO:0006817">
    <property type="term" value="P:phosphate ion transport"/>
    <property type="evidence" value="ECO:0007669"/>
    <property type="project" value="UniProtKB-KW"/>
</dbReference>
<dbReference type="InterPro" id="IPR000515">
    <property type="entry name" value="MetI-like"/>
</dbReference>
<dbReference type="GO" id="GO:0005886">
    <property type="term" value="C:plasma membrane"/>
    <property type="evidence" value="ECO:0007669"/>
    <property type="project" value="UniProtKB-SubCell"/>
</dbReference>
<dbReference type="PANTHER" id="PTHR30425:SF1">
    <property type="entry name" value="PHOSPHATE TRANSPORT SYSTEM PERMEASE PROTEIN PSTC"/>
    <property type="match status" value="1"/>
</dbReference>
<dbReference type="InterPro" id="IPR051124">
    <property type="entry name" value="Phosphate_Transport_Permease"/>
</dbReference>